<dbReference type="STRING" id="252246.SAMN05421799_103290"/>
<proteinExistence type="predicted"/>
<dbReference type="EMBL" id="FTOO01000003">
    <property type="protein sequence ID" value="SIS75492.1"/>
    <property type="molecule type" value="Genomic_DNA"/>
</dbReference>
<evidence type="ECO:0000313" key="3">
    <source>
        <dbReference type="Proteomes" id="UP000186156"/>
    </source>
</evidence>
<name>A0A1N7LNX1_9BACL</name>
<evidence type="ECO:0000256" key="1">
    <source>
        <dbReference type="SAM" id="Phobius"/>
    </source>
</evidence>
<dbReference type="RefSeq" id="WP_076345906.1">
    <property type="nucleotide sequence ID" value="NZ_FTOO01000003.1"/>
</dbReference>
<feature type="transmembrane region" description="Helical" evidence="1">
    <location>
        <begin position="33"/>
        <end position="51"/>
    </location>
</feature>
<accession>A0A1N7LNX1</accession>
<dbReference type="Proteomes" id="UP000186156">
    <property type="component" value="Unassembled WGS sequence"/>
</dbReference>
<feature type="transmembrane region" description="Helical" evidence="1">
    <location>
        <begin position="57"/>
        <end position="76"/>
    </location>
</feature>
<keyword evidence="3" id="KW-1185">Reference proteome</keyword>
<dbReference type="Pfam" id="PF04474">
    <property type="entry name" value="DUF554"/>
    <property type="match status" value="1"/>
</dbReference>
<dbReference type="PANTHER" id="PTHR36111:SF2">
    <property type="entry name" value="INNER MEMBRANE PROTEIN"/>
    <property type="match status" value="1"/>
</dbReference>
<evidence type="ECO:0000313" key="2">
    <source>
        <dbReference type="EMBL" id="SIS75492.1"/>
    </source>
</evidence>
<dbReference type="PANTHER" id="PTHR36111">
    <property type="entry name" value="INNER MEMBRANE PROTEIN-RELATED"/>
    <property type="match status" value="1"/>
</dbReference>
<protein>
    <recommendedName>
        <fullName evidence="4">Membrane protein YdfK</fullName>
    </recommendedName>
</protein>
<feature type="transmembrane region" description="Helical" evidence="1">
    <location>
        <begin position="97"/>
        <end position="121"/>
    </location>
</feature>
<feature type="transmembrane region" description="Helical" evidence="1">
    <location>
        <begin position="6"/>
        <end position="24"/>
    </location>
</feature>
<organism evidence="2 3">
    <name type="scientific">Alicyclobacillus vulcanalis</name>
    <dbReference type="NCBI Taxonomy" id="252246"/>
    <lineage>
        <taxon>Bacteria</taxon>
        <taxon>Bacillati</taxon>
        <taxon>Bacillota</taxon>
        <taxon>Bacilli</taxon>
        <taxon>Bacillales</taxon>
        <taxon>Alicyclobacillaceae</taxon>
        <taxon>Alicyclobacillus</taxon>
    </lineage>
</organism>
<keyword evidence="1" id="KW-1133">Transmembrane helix</keyword>
<keyword evidence="1" id="KW-0812">Transmembrane</keyword>
<feature type="transmembrane region" description="Helical" evidence="1">
    <location>
        <begin position="141"/>
        <end position="171"/>
    </location>
</feature>
<sequence length="234" mass="24779">MFLLGTVVDVLAILLGTAIGYILPRIPDRMRETVTVGVALCVIAIGLSMTLSDMNDIVLIIFSVVMGAVVGELLKIEDAFERAAHRLEERFRRLYRGPIAQGFISATLLFCVGSMSIVGAVQDGLQNDHKTLFAKSVLDGFSAVVLTSTLGPGVGLSALPVLVYQGAIALLSHLFGSFLDTPLVIEPITAVGGLLIVAIGTQLAGLRRIAVPNLLPAIVIAPIAKVVVHWLTQM</sequence>
<reference evidence="3" key="1">
    <citation type="submission" date="2017-01" db="EMBL/GenBank/DDBJ databases">
        <authorList>
            <person name="Varghese N."/>
            <person name="Submissions S."/>
        </authorList>
    </citation>
    <scope>NUCLEOTIDE SEQUENCE [LARGE SCALE GENOMIC DNA]</scope>
    <source>
        <strain evidence="3">DSM 16176</strain>
    </source>
</reference>
<feature type="transmembrane region" description="Helical" evidence="1">
    <location>
        <begin position="210"/>
        <end position="231"/>
    </location>
</feature>
<dbReference type="AlphaFoldDB" id="A0A1N7LNX1"/>
<feature type="transmembrane region" description="Helical" evidence="1">
    <location>
        <begin position="183"/>
        <end position="204"/>
    </location>
</feature>
<evidence type="ECO:0008006" key="4">
    <source>
        <dbReference type="Google" id="ProtNLM"/>
    </source>
</evidence>
<gene>
    <name evidence="2" type="ORF">SAMN05421799_103290</name>
</gene>
<dbReference type="OrthoDB" id="9797976at2"/>
<dbReference type="InterPro" id="IPR007563">
    <property type="entry name" value="DUF554"/>
</dbReference>
<keyword evidence="1" id="KW-0472">Membrane</keyword>